<name>A0A0A0JEX8_9MICO</name>
<dbReference type="AlphaFoldDB" id="A0A0A0JEX8"/>
<sequence length="223" mass="24452">MNSDEIWAAIDDQRRRTANLLETLTAEQWDHPSLCDGWSVRHVAAHLTPTMQQQRIRDAISFMASHPKVLRAGSLNGIIHDSAVLLAAELSEAEIIGRIRGMEGLRRHNAFVTERGSLIDILVHGQDIALPLGLTLDMPAEAAAEAAERVWATRHTWLGVVFRNHSLDPYRLTATDTDWSVGEGLDVRASAGALLLLMTGRTARIDELEGAGADELRRSLVAG</sequence>
<dbReference type="EMBL" id="AVPJ01000001">
    <property type="protein sequence ID" value="KGN34587.1"/>
    <property type="molecule type" value="Genomic_DNA"/>
</dbReference>
<dbReference type="Gene3D" id="1.20.120.450">
    <property type="entry name" value="dinb family like domain"/>
    <property type="match status" value="1"/>
</dbReference>
<dbReference type="SUPFAM" id="SSF109854">
    <property type="entry name" value="DinB/YfiT-like putative metalloenzymes"/>
    <property type="match status" value="1"/>
</dbReference>
<protein>
    <recommendedName>
        <fullName evidence="5">Mycothiol-dependent maleylpyruvate isomerase metal-binding domain-containing protein</fullName>
    </recommendedName>
</protein>
<dbReference type="Proteomes" id="UP000030002">
    <property type="component" value="Unassembled WGS sequence"/>
</dbReference>
<dbReference type="GO" id="GO:0046872">
    <property type="term" value="F:metal ion binding"/>
    <property type="evidence" value="ECO:0007669"/>
    <property type="project" value="InterPro"/>
</dbReference>
<dbReference type="eggNOG" id="ENOG50314EV">
    <property type="taxonomic scope" value="Bacteria"/>
</dbReference>
<dbReference type="Pfam" id="PF11716">
    <property type="entry name" value="MDMPI_N"/>
    <property type="match status" value="1"/>
</dbReference>
<evidence type="ECO:0000313" key="3">
    <source>
        <dbReference type="EMBL" id="KGN34587.1"/>
    </source>
</evidence>
<feature type="domain" description="MDMPI C-terminal" evidence="1">
    <location>
        <begin position="137"/>
        <end position="216"/>
    </location>
</feature>
<dbReference type="InterPro" id="IPR017517">
    <property type="entry name" value="Maleyloyr_isom"/>
</dbReference>
<dbReference type="OrthoDB" id="5178565at2"/>
<dbReference type="InterPro" id="IPR034660">
    <property type="entry name" value="DinB/YfiT-like"/>
</dbReference>
<dbReference type="Pfam" id="PF07398">
    <property type="entry name" value="MDMPI_C"/>
    <property type="match status" value="1"/>
</dbReference>
<reference evidence="3 4" key="1">
    <citation type="submission" date="2013-08" db="EMBL/GenBank/DDBJ databases">
        <title>The genome sequence of Knoellia sinensis.</title>
        <authorList>
            <person name="Zhu W."/>
            <person name="Wang G."/>
        </authorList>
    </citation>
    <scope>NUCLEOTIDE SEQUENCE [LARGE SCALE GENOMIC DNA]</scope>
    <source>
        <strain evidence="3 4">KCTC 19936</strain>
    </source>
</reference>
<evidence type="ECO:0000259" key="1">
    <source>
        <dbReference type="Pfam" id="PF07398"/>
    </source>
</evidence>
<comment type="caution">
    <text evidence="3">The sequence shown here is derived from an EMBL/GenBank/DDBJ whole genome shotgun (WGS) entry which is preliminary data.</text>
</comment>
<dbReference type="InterPro" id="IPR010872">
    <property type="entry name" value="MDMPI_C-term_domain"/>
</dbReference>
<dbReference type="RefSeq" id="WP_035910654.1">
    <property type="nucleotide sequence ID" value="NZ_AVPJ01000001.1"/>
</dbReference>
<dbReference type="STRING" id="1385520.N802_00370"/>
<evidence type="ECO:0000259" key="2">
    <source>
        <dbReference type="Pfam" id="PF11716"/>
    </source>
</evidence>
<keyword evidence="4" id="KW-1185">Reference proteome</keyword>
<accession>A0A0A0JEX8</accession>
<organism evidence="3 4">
    <name type="scientific">Knoellia sinensis KCTC 19936</name>
    <dbReference type="NCBI Taxonomy" id="1385520"/>
    <lineage>
        <taxon>Bacteria</taxon>
        <taxon>Bacillati</taxon>
        <taxon>Actinomycetota</taxon>
        <taxon>Actinomycetes</taxon>
        <taxon>Micrococcales</taxon>
        <taxon>Intrasporangiaceae</taxon>
        <taxon>Knoellia</taxon>
    </lineage>
</organism>
<dbReference type="NCBIfam" id="TIGR03083">
    <property type="entry name" value="maleylpyruvate isomerase family mycothiol-dependent enzyme"/>
    <property type="match status" value="1"/>
</dbReference>
<proteinExistence type="predicted"/>
<dbReference type="InterPro" id="IPR024344">
    <property type="entry name" value="MDMPI_metal-binding"/>
</dbReference>
<evidence type="ECO:0000313" key="4">
    <source>
        <dbReference type="Proteomes" id="UP000030002"/>
    </source>
</evidence>
<gene>
    <name evidence="3" type="ORF">N802_00370</name>
</gene>
<feature type="domain" description="Mycothiol-dependent maleylpyruvate isomerase metal-binding" evidence="2">
    <location>
        <begin position="12"/>
        <end position="50"/>
    </location>
</feature>
<evidence type="ECO:0008006" key="5">
    <source>
        <dbReference type="Google" id="ProtNLM"/>
    </source>
</evidence>